<dbReference type="AlphaFoldDB" id="A0AAE0L0V9"/>
<evidence type="ECO:0000313" key="1">
    <source>
        <dbReference type="EMBL" id="KAK3267620.1"/>
    </source>
</evidence>
<protein>
    <submittedName>
        <fullName evidence="1">Uncharacterized protein</fullName>
    </submittedName>
</protein>
<gene>
    <name evidence="1" type="ORF">CYMTET_23834</name>
</gene>
<proteinExistence type="predicted"/>
<reference evidence="1 2" key="1">
    <citation type="journal article" date="2015" name="Genome Biol. Evol.">
        <title>Comparative Genomics of a Bacterivorous Green Alga Reveals Evolutionary Causalities and Consequences of Phago-Mixotrophic Mode of Nutrition.</title>
        <authorList>
            <person name="Burns J.A."/>
            <person name="Paasch A."/>
            <person name="Narechania A."/>
            <person name="Kim E."/>
        </authorList>
    </citation>
    <scope>NUCLEOTIDE SEQUENCE [LARGE SCALE GENOMIC DNA]</scope>
    <source>
        <strain evidence="1 2">PLY_AMNH</strain>
    </source>
</reference>
<sequence>MNRKRSLRGGALSRLVKDATGNAAKVISEPGPLEGAQALRSSPGGCSMNRWTLVLGIFLLHAANCTATTIIQTDAYQQCQAAKATCTD</sequence>
<accession>A0AAE0L0V9</accession>
<feature type="non-terminal residue" evidence="1">
    <location>
        <position position="88"/>
    </location>
</feature>
<comment type="caution">
    <text evidence="1">The sequence shown here is derived from an EMBL/GenBank/DDBJ whole genome shotgun (WGS) entry which is preliminary data.</text>
</comment>
<organism evidence="1 2">
    <name type="scientific">Cymbomonas tetramitiformis</name>
    <dbReference type="NCBI Taxonomy" id="36881"/>
    <lineage>
        <taxon>Eukaryota</taxon>
        <taxon>Viridiplantae</taxon>
        <taxon>Chlorophyta</taxon>
        <taxon>Pyramimonadophyceae</taxon>
        <taxon>Pyramimonadales</taxon>
        <taxon>Pyramimonadaceae</taxon>
        <taxon>Cymbomonas</taxon>
    </lineage>
</organism>
<keyword evidence="2" id="KW-1185">Reference proteome</keyword>
<dbReference type="Proteomes" id="UP001190700">
    <property type="component" value="Unassembled WGS sequence"/>
</dbReference>
<dbReference type="EMBL" id="LGRX02012296">
    <property type="protein sequence ID" value="KAK3267620.1"/>
    <property type="molecule type" value="Genomic_DNA"/>
</dbReference>
<evidence type="ECO:0000313" key="2">
    <source>
        <dbReference type="Proteomes" id="UP001190700"/>
    </source>
</evidence>
<name>A0AAE0L0V9_9CHLO</name>